<accession>A0ABV9Q579</accession>
<dbReference type="InterPro" id="IPR025689">
    <property type="entry name" value="Spore_YtrH"/>
</dbReference>
<dbReference type="Pfam" id="PF14034">
    <property type="entry name" value="Spore_YtrH"/>
    <property type="match status" value="1"/>
</dbReference>
<name>A0ABV9Q579_9BACL</name>
<proteinExistence type="predicted"/>
<feature type="transmembrane region" description="Helical" evidence="1">
    <location>
        <begin position="6"/>
        <end position="28"/>
    </location>
</feature>
<dbReference type="EMBL" id="JBHSHC010000128">
    <property type="protein sequence ID" value="MFC4769369.1"/>
    <property type="molecule type" value="Genomic_DNA"/>
</dbReference>
<keyword evidence="1" id="KW-0472">Membrane</keyword>
<dbReference type="Proteomes" id="UP001596002">
    <property type="component" value="Unassembled WGS sequence"/>
</dbReference>
<sequence length="108" mass="11584">MGFLSTIIFNFCVALGMVLGGSMVGALGAMLTHHPPMATMFKLADQLKIWALVAAIGGSVDALKIIGDSMWDFKFDSVAKQFAYLVSAFLGCQVGYYLVKWITAGRGI</sequence>
<reference evidence="3" key="1">
    <citation type="journal article" date="2019" name="Int. J. Syst. Evol. Microbiol.">
        <title>The Global Catalogue of Microorganisms (GCM) 10K type strain sequencing project: providing services to taxonomists for standard genome sequencing and annotation.</title>
        <authorList>
            <consortium name="The Broad Institute Genomics Platform"/>
            <consortium name="The Broad Institute Genome Sequencing Center for Infectious Disease"/>
            <person name="Wu L."/>
            <person name="Ma J."/>
        </authorList>
    </citation>
    <scope>NUCLEOTIDE SEQUENCE [LARGE SCALE GENOMIC DNA]</scope>
    <source>
        <strain evidence="3">WYCCWR 12678</strain>
    </source>
</reference>
<evidence type="ECO:0000256" key="1">
    <source>
        <dbReference type="SAM" id="Phobius"/>
    </source>
</evidence>
<feature type="transmembrane region" description="Helical" evidence="1">
    <location>
        <begin position="82"/>
        <end position="99"/>
    </location>
</feature>
<evidence type="ECO:0000313" key="3">
    <source>
        <dbReference type="Proteomes" id="UP001596002"/>
    </source>
</evidence>
<keyword evidence="1" id="KW-0812">Transmembrane</keyword>
<organism evidence="2 3">
    <name type="scientific">Effusibacillus consociatus</name>
    <dbReference type="NCBI Taxonomy" id="1117041"/>
    <lineage>
        <taxon>Bacteria</taxon>
        <taxon>Bacillati</taxon>
        <taxon>Bacillota</taxon>
        <taxon>Bacilli</taxon>
        <taxon>Bacillales</taxon>
        <taxon>Alicyclobacillaceae</taxon>
        <taxon>Effusibacillus</taxon>
    </lineage>
</organism>
<gene>
    <name evidence="2" type="ORF">ACFO8Q_18735</name>
</gene>
<protein>
    <submittedName>
        <fullName evidence="2">YtrH family sporulation protein</fullName>
    </submittedName>
</protein>
<keyword evidence="1" id="KW-1133">Transmembrane helix</keyword>
<feature type="transmembrane region" description="Helical" evidence="1">
    <location>
        <begin position="49"/>
        <end position="67"/>
    </location>
</feature>
<evidence type="ECO:0000313" key="2">
    <source>
        <dbReference type="EMBL" id="MFC4769369.1"/>
    </source>
</evidence>
<dbReference type="RefSeq" id="WP_380027804.1">
    <property type="nucleotide sequence ID" value="NZ_JBHSHC010000128.1"/>
</dbReference>
<comment type="caution">
    <text evidence="2">The sequence shown here is derived from an EMBL/GenBank/DDBJ whole genome shotgun (WGS) entry which is preliminary data.</text>
</comment>
<keyword evidence="3" id="KW-1185">Reference proteome</keyword>